<dbReference type="Proteomes" id="UP000000753">
    <property type="component" value="Chromosome"/>
</dbReference>
<accession>B8CV87</accession>
<protein>
    <submittedName>
        <fullName evidence="1">Uncharacterized protein</fullName>
    </submittedName>
</protein>
<evidence type="ECO:0000313" key="2">
    <source>
        <dbReference type="Proteomes" id="UP000000753"/>
    </source>
</evidence>
<organism evidence="1 2">
    <name type="scientific">Shewanella piezotolerans (strain WP3 / JCM 13877)</name>
    <dbReference type="NCBI Taxonomy" id="225849"/>
    <lineage>
        <taxon>Bacteria</taxon>
        <taxon>Pseudomonadati</taxon>
        <taxon>Pseudomonadota</taxon>
        <taxon>Gammaproteobacteria</taxon>
        <taxon>Alteromonadales</taxon>
        <taxon>Shewanellaceae</taxon>
        <taxon>Shewanella</taxon>
    </lineage>
</organism>
<keyword evidence="2" id="KW-1185">Reference proteome</keyword>
<proteinExistence type="predicted"/>
<name>B8CV87_SHEPW</name>
<dbReference type="KEGG" id="swp:swp_4945"/>
<sequence length="39" mass="4530">MYNLRVNVYISDLYDAVKKALIYMKATGDVVKSTFLRVM</sequence>
<dbReference type="EMBL" id="CP000472">
    <property type="protein sequence ID" value="ACJ31563.1"/>
    <property type="molecule type" value="Genomic_DNA"/>
</dbReference>
<gene>
    <name evidence="1" type="ordered locus">swp_4945</name>
</gene>
<evidence type="ECO:0000313" key="1">
    <source>
        <dbReference type="EMBL" id="ACJ31563.1"/>
    </source>
</evidence>
<dbReference type="AlphaFoldDB" id="B8CV87"/>
<dbReference type="HOGENOM" id="CLU_3316896_0_0_6"/>
<reference evidence="1 2" key="1">
    <citation type="journal article" date="2008" name="PLoS ONE">
        <title>Environmental adaptation: genomic analysis of the piezotolerant and psychrotolerant deep-sea iron reducing bacterium Shewanella piezotolerans WP3.</title>
        <authorList>
            <person name="Wang F."/>
            <person name="Wang J."/>
            <person name="Jian H."/>
            <person name="Zhang B."/>
            <person name="Li S."/>
            <person name="Wang F."/>
            <person name="Zeng X."/>
            <person name="Gao L."/>
            <person name="Bartlett D.H."/>
            <person name="Yu J."/>
            <person name="Hu S."/>
            <person name="Xiao X."/>
        </authorList>
    </citation>
    <scope>NUCLEOTIDE SEQUENCE [LARGE SCALE GENOMIC DNA]</scope>
    <source>
        <strain evidence="2">WP3 / JCM 13877</strain>
    </source>
</reference>